<dbReference type="Proteomes" id="UP000030645">
    <property type="component" value="Unassembled WGS sequence"/>
</dbReference>
<accession>W9QYG1</accession>
<keyword evidence="3" id="KW-1185">Reference proteome</keyword>
<protein>
    <submittedName>
        <fullName evidence="2">Uncharacterized protein</fullName>
    </submittedName>
</protein>
<dbReference type="EMBL" id="KE344374">
    <property type="protein sequence ID" value="EXB59115.1"/>
    <property type="molecule type" value="Genomic_DNA"/>
</dbReference>
<name>W9QYG1_9ROSA</name>
<reference evidence="3" key="1">
    <citation type="submission" date="2013-01" db="EMBL/GenBank/DDBJ databases">
        <title>Draft Genome Sequence of a Mulberry Tree, Morus notabilis C.K. Schneid.</title>
        <authorList>
            <person name="He N."/>
            <person name="Zhao S."/>
        </authorList>
    </citation>
    <scope>NUCLEOTIDE SEQUENCE</scope>
</reference>
<feature type="compositionally biased region" description="Polar residues" evidence="1">
    <location>
        <begin position="24"/>
        <end position="38"/>
    </location>
</feature>
<evidence type="ECO:0000256" key="1">
    <source>
        <dbReference type="SAM" id="MobiDB-lite"/>
    </source>
</evidence>
<evidence type="ECO:0000313" key="3">
    <source>
        <dbReference type="Proteomes" id="UP000030645"/>
    </source>
</evidence>
<sequence length="107" mass="11890">MTLFSEGAIDVLAPWPKELSISVTEQMPISTSGAKASSEQGDEEEDPEIEALYNEPKLARHSQNRKAIRSHAQVRLQTSNLGLRSRRWTTSVICTTSPTMFCSWPLG</sequence>
<gene>
    <name evidence="2" type="ORF">L484_014610</name>
</gene>
<feature type="region of interest" description="Disordered" evidence="1">
    <location>
        <begin position="24"/>
        <end position="66"/>
    </location>
</feature>
<proteinExistence type="predicted"/>
<feature type="compositionally biased region" description="Acidic residues" evidence="1">
    <location>
        <begin position="40"/>
        <end position="49"/>
    </location>
</feature>
<organism evidence="2 3">
    <name type="scientific">Morus notabilis</name>
    <dbReference type="NCBI Taxonomy" id="981085"/>
    <lineage>
        <taxon>Eukaryota</taxon>
        <taxon>Viridiplantae</taxon>
        <taxon>Streptophyta</taxon>
        <taxon>Embryophyta</taxon>
        <taxon>Tracheophyta</taxon>
        <taxon>Spermatophyta</taxon>
        <taxon>Magnoliopsida</taxon>
        <taxon>eudicotyledons</taxon>
        <taxon>Gunneridae</taxon>
        <taxon>Pentapetalae</taxon>
        <taxon>rosids</taxon>
        <taxon>fabids</taxon>
        <taxon>Rosales</taxon>
        <taxon>Moraceae</taxon>
        <taxon>Moreae</taxon>
        <taxon>Morus</taxon>
    </lineage>
</organism>
<dbReference type="AlphaFoldDB" id="W9QYG1"/>
<evidence type="ECO:0000313" key="2">
    <source>
        <dbReference type="EMBL" id="EXB59115.1"/>
    </source>
</evidence>